<dbReference type="AlphaFoldDB" id="A0A9D4QPE7"/>
<protein>
    <submittedName>
        <fullName evidence="1">Uncharacterized protein</fullName>
    </submittedName>
</protein>
<gene>
    <name evidence="1" type="ORF">DPMN_111878</name>
</gene>
<proteinExistence type="predicted"/>
<name>A0A9D4QPE7_DREPO</name>
<reference evidence="1" key="1">
    <citation type="journal article" date="2019" name="bioRxiv">
        <title>The Genome of the Zebra Mussel, Dreissena polymorpha: A Resource for Invasive Species Research.</title>
        <authorList>
            <person name="McCartney M.A."/>
            <person name="Auch B."/>
            <person name="Kono T."/>
            <person name="Mallez S."/>
            <person name="Zhang Y."/>
            <person name="Obille A."/>
            <person name="Becker A."/>
            <person name="Abrahante J.E."/>
            <person name="Garbe J."/>
            <person name="Badalamenti J.P."/>
            <person name="Herman A."/>
            <person name="Mangelson H."/>
            <person name="Liachko I."/>
            <person name="Sullivan S."/>
            <person name="Sone E.D."/>
            <person name="Koren S."/>
            <person name="Silverstein K.A.T."/>
            <person name="Beckman K.B."/>
            <person name="Gohl D.M."/>
        </authorList>
    </citation>
    <scope>NUCLEOTIDE SEQUENCE</scope>
    <source>
        <strain evidence="1">Duluth1</strain>
        <tissue evidence="1">Whole animal</tissue>
    </source>
</reference>
<keyword evidence="2" id="KW-1185">Reference proteome</keyword>
<organism evidence="1 2">
    <name type="scientific">Dreissena polymorpha</name>
    <name type="common">Zebra mussel</name>
    <name type="synonym">Mytilus polymorpha</name>
    <dbReference type="NCBI Taxonomy" id="45954"/>
    <lineage>
        <taxon>Eukaryota</taxon>
        <taxon>Metazoa</taxon>
        <taxon>Spiralia</taxon>
        <taxon>Lophotrochozoa</taxon>
        <taxon>Mollusca</taxon>
        <taxon>Bivalvia</taxon>
        <taxon>Autobranchia</taxon>
        <taxon>Heteroconchia</taxon>
        <taxon>Euheterodonta</taxon>
        <taxon>Imparidentia</taxon>
        <taxon>Neoheterodontei</taxon>
        <taxon>Myida</taxon>
        <taxon>Dreissenoidea</taxon>
        <taxon>Dreissenidae</taxon>
        <taxon>Dreissena</taxon>
    </lineage>
</organism>
<evidence type="ECO:0000313" key="1">
    <source>
        <dbReference type="EMBL" id="KAH3838469.1"/>
    </source>
</evidence>
<dbReference type="EMBL" id="JAIWYP010000004">
    <property type="protein sequence ID" value="KAH3838469.1"/>
    <property type="molecule type" value="Genomic_DNA"/>
</dbReference>
<dbReference type="Proteomes" id="UP000828390">
    <property type="component" value="Unassembled WGS sequence"/>
</dbReference>
<sequence length="129" mass="14017">MWTFVSVTSEVQASVELFECYNDASANITIGVVLERSAITDFPFSINKTHGLISIAINRTCQLMNGVANMRFVVIPCDVSGCISLKWGALFAEMHFTYAPHAVIGPESSPEFLKLSSATSFALSTDTVM</sequence>
<evidence type="ECO:0000313" key="2">
    <source>
        <dbReference type="Proteomes" id="UP000828390"/>
    </source>
</evidence>
<accession>A0A9D4QPE7</accession>
<reference evidence="1" key="2">
    <citation type="submission" date="2020-11" db="EMBL/GenBank/DDBJ databases">
        <authorList>
            <person name="McCartney M.A."/>
            <person name="Auch B."/>
            <person name="Kono T."/>
            <person name="Mallez S."/>
            <person name="Becker A."/>
            <person name="Gohl D.M."/>
            <person name="Silverstein K.A.T."/>
            <person name="Koren S."/>
            <person name="Bechman K.B."/>
            <person name="Herman A."/>
            <person name="Abrahante J.E."/>
            <person name="Garbe J."/>
        </authorList>
    </citation>
    <scope>NUCLEOTIDE SEQUENCE</scope>
    <source>
        <strain evidence="1">Duluth1</strain>
        <tissue evidence="1">Whole animal</tissue>
    </source>
</reference>
<comment type="caution">
    <text evidence="1">The sequence shown here is derived from an EMBL/GenBank/DDBJ whole genome shotgun (WGS) entry which is preliminary data.</text>
</comment>